<evidence type="ECO:0000313" key="4">
    <source>
        <dbReference type="Proteomes" id="UP001500582"/>
    </source>
</evidence>
<evidence type="ECO:0000313" key="3">
    <source>
        <dbReference type="EMBL" id="GAA4333693.1"/>
    </source>
</evidence>
<protein>
    <recommendedName>
        <fullName evidence="5">Damage-inducible protein DinB</fullName>
    </recommendedName>
</protein>
<sequence length="153" mass="17529">MKDYFIHLFNYDKYANHLILDTLLKSPHTDRAVQIMAHLLAAQQRWLYRCKGLHIEADDVDLQPKNWPADTLGTIIDSNYTLWMEHLASLTDEDLQGTISYQTSNGMPFTNTLVQILTHIINHGTHHRAQVGQHLKFAGVAALPGTDYIMFTR</sequence>
<evidence type="ECO:0000256" key="1">
    <source>
        <dbReference type="ARBA" id="ARBA00008635"/>
    </source>
</evidence>
<accession>A0ABP8H3G4</accession>
<dbReference type="EMBL" id="BAABFT010000013">
    <property type="protein sequence ID" value="GAA4333693.1"/>
    <property type="molecule type" value="Genomic_DNA"/>
</dbReference>
<comment type="caution">
    <text evidence="3">The sequence shown here is derived from an EMBL/GenBank/DDBJ whole genome shotgun (WGS) entry which is preliminary data.</text>
</comment>
<evidence type="ECO:0008006" key="5">
    <source>
        <dbReference type="Google" id="ProtNLM"/>
    </source>
</evidence>
<reference evidence="4" key="1">
    <citation type="journal article" date="2019" name="Int. J. Syst. Evol. Microbiol.">
        <title>The Global Catalogue of Microorganisms (GCM) 10K type strain sequencing project: providing services to taxonomists for standard genome sequencing and annotation.</title>
        <authorList>
            <consortium name="The Broad Institute Genomics Platform"/>
            <consortium name="The Broad Institute Genome Sequencing Center for Infectious Disease"/>
            <person name="Wu L."/>
            <person name="Ma J."/>
        </authorList>
    </citation>
    <scope>NUCLEOTIDE SEQUENCE [LARGE SCALE GENOMIC DNA]</scope>
    <source>
        <strain evidence="4">JCM 17705</strain>
    </source>
</reference>
<dbReference type="PANTHER" id="PTHR37302">
    <property type="entry name" value="SLR1116 PROTEIN"/>
    <property type="match status" value="1"/>
</dbReference>
<dbReference type="Pfam" id="PF05163">
    <property type="entry name" value="DinB"/>
    <property type="match status" value="1"/>
</dbReference>
<gene>
    <name evidence="3" type="ORF">GCM10023149_40630</name>
</gene>
<dbReference type="PANTHER" id="PTHR37302:SF3">
    <property type="entry name" value="DAMAGE-INDUCIBLE PROTEIN DINB"/>
    <property type="match status" value="1"/>
</dbReference>
<dbReference type="Proteomes" id="UP001500582">
    <property type="component" value="Unassembled WGS sequence"/>
</dbReference>
<organism evidence="3 4">
    <name type="scientific">Mucilaginibacter gynuensis</name>
    <dbReference type="NCBI Taxonomy" id="1302236"/>
    <lineage>
        <taxon>Bacteria</taxon>
        <taxon>Pseudomonadati</taxon>
        <taxon>Bacteroidota</taxon>
        <taxon>Sphingobacteriia</taxon>
        <taxon>Sphingobacteriales</taxon>
        <taxon>Sphingobacteriaceae</taxon>
        <taxon>Mucilaginibacter</taxon>
    </lineage>
</organism>
<keyword evidence="4" id="KW-1185">Reference proteome</keyword>
<keyword evidence="2" id="KW-0479">Metal-binding</keyword>
<evidence type="ECO:0000256" key="2">
    <source>
        <dbReference type="ARBA" id="ARBA00022723"/>
    </source>
</evidence>
<proteinExistence type="inferred from homology"/>
<name>A0ABP8H3G4_9SPHI</name>
<dbReference type="SUPFAM" id="SSF109854">
    <property type="entry name" value="DinB/YfiT-like putative metalloenzymes"/>
    <property type="match status" value="1"/>
</dbReference>
<dbReference type="InterPro" id="IPR034660">
    <property type="entry name" value="DinB/YfiT-like"/>
</dbReference>
<comment type="similarity">
    <text evidence="1">Belongs to the DinB family.</text>
</comment>
<dbReference type="Gene3D" id="1.20.120.450">
    <property type="entry name" value="dinb family like domain"/>
    <property type="match status" value="1"/>
</dbReference>
<dbReference type="RefSeq" id="WP_345213008.1">
    <property type="nucleotide sequence ID" value="NZ_BAABFT010000013.1"/>
</dbReference>
<dbReference type="InterPro" id="IPR007837">
    <property type="entry name" value="DinB"/>
</dbReference>